<comment type="similarity">
    <text evidence="3">Belongs to the methyl-accepting chemotaxis (MCP) protein family.</text>
</comment>
<keyword evidence="5" id="KW-0472">Membrane</keyword>
<gene>
    <name evidence="7" type="ORF">GCM10011396_25940</name>
</gene>
<dbReference type="GO" id="GO:0007165">
    <property type="term" value="P:signal transduction"/>
    <property type="evidence" value="ECO:0007669"/>
    <property type="project" value="UniProtKB-KW"/>
</dbReference>
<dbReference type="GO" id="GO:0006935">
    <property type="term" value="P:chemotaxis"/>
    <property type="evidence" value="ECO:0007669"/>
    <property type="project" value="InterPro"/>
</dbReference>
<dbReference type="InterPro" id="IPR024478">
    <property type="entry name" value="HlyB_4HB_MCP"/>
</dbReference>
<evidence type="ECO:0000256" key="3">
    <source>
        <dbReference type="ARBA" id="ARBA00029447"/>
    </source>
</evidence>
<dbReference type="Gene3D" id="1.10.287.950">
    <property type="entry name" value="Methyl-accepting chemotaxis protein"/>
    <property type="match status" value="1"/>
</dbReference>
<dbReference type="PROSITE" id="PS50111">
    <property type="entry name" value="CHEMOTAXIS_TRANSDUC_2"/>
    <property type="match status" value="1"/>
</dbReference>
<dbReference type="PRINTS" id="PR00260">
    <property type="entry name" value="CHEMTRNSDUCR"/>
</dbReference>
<dbReference type="Proteomes" id="UP000637423">
    <property type="component" value="Unassembled WGS sequence"/>
</dbReference>
<keyword evidence="2" id="KW-0488">Methylation</keyword>
<evidence type="ECO:0000259" key="6">
    <source>
        <dbReference type="PROSITE" id="PS50111"/>
    </source>
</evidence>
<dbReference type="FunFam" id="1.10.287.950:FF:000001">
    <property type="entry name" value="Methyl-accepting chemotaxis sensory transducer"/>
    <property type="match status" value="1"/>
</dbReference>
<dbReference type="InterPro" id="IPR004090">
    <property type="entry name" value="Chemotax_Me-accpt_rcpt"/>
</dbReference>
<evidence type="ECO:0000256" key="2">
    <source>
        <dbReference type="ARBA" id="ARBA00022481"/>
    </source>
</evidence>
<evidence type="ECO:0000313" key="7">
    <source>
        <dbReference type="EMBL" id="GGC77605.1"/>
    </source>
</evidence>
<dbReference type="PANTHER" id="PTHR43531:SF14">
    <property type="entry name" value="METHYL-ACCEPTING CHEMOTAXIS PROTEIN I-RELATED"/>
    <property type="match status" value="1"/>
</dbReference>
<name>A0A916UNS7_9BURK</name>
<sequence length="556" mass="58999">MHAFDKLGIGTRLSLGFGVLVLFISLVAGFSLFRLNTISQTVKYVNQVETEKLEPLYVAREALDQTGLAARNAYVFTDDKDASKELTLVDEQKAIYLEALKKLMPVMAGDKNFDKVRVGLLQMAEELKRPRLYREAGKMSEFGVFLVAECSPLRHQIVIDIDVLLKSVKADVAAANQASSNIFSQSLVLILCFAIVSILVGIAVGYVITKGLVNQLGGEPQYASEIAGEIAKGNLAMNIETRRNDQSSLLFSIKAMRDNLTKTVAEIRGGAESIATGSSEIASGNLDLSSRTEHQAGSLEKTASAMAELTSTVKQNSDSAQQANQLALNASTVAIKSGSVVGQVIDTMGSISGSSKKIVDIISVIDGIAFQTNILALNAAVEAARAGEQGRGFAVVASEVRNLAQRSAAAAKEIKVLIEDSVQQVDAGTRLVELAGDTMRDVVDSVKRVTDIVGEISVASREQGREISQVNDAIAEMDAVTQQNAALVEEAASAAQSLQDQAAHLAQVVSIFKLDSNQSPGLHLAVVNRQAAVIAASPRPALAGQVTAKKVAGTRY</sequence>
<dbReference type="InterPro" id="IPR004089">
    <property type="entry name" value="MCPsignal_dom"/>
</dbReference>
<dbReference type="AlphaFoldDB" id="A0A916UNS7"/>
<evidence type="ECO:0000256" key="4">
    <source>
        <dbReference type="PROSITE-ProRule" id="PRU00284"/>
    </source>
</evidence>
<keyword evidence="4" id="KW-0807">Transducer</keyword>
<dbReference type="Pfam" id="PF12729">
    <property type="entry name" value="4HB_MCP_1"/>
    <property type="match status" value="1"/>
</dbReference>
<reference evidence="7" key="1">
    <citation type="journal article" date="2014" name="Int. J. Syst. Evol. Microbiol.">
        <title>Complete genome sequence of Corynebacterium casei LMG S-19264T (=DSM 44701T), isolated from a smear-ripened cheese.</title>
        <authorList>
            <consortium name="US DOE Joint Genome Institute (JGI-PGF)"/>
            <person name="Walter F."/>
            <person name="Albersmeier A."/>
            <person name="Kalinowski J."/>
            <person name="Ruckert C."/>
        </authorList>
    </citation>
    <scope>NUCLEOTIDE SEQUENCE</scope>
    <source>
        <strain evidence="7">CGMCC 1.10998</strain>
    </source>
</reference>
<feature type="domain" description="Methyl-accepting transducer" evidence="6">
    <location>
        <begin position="270"/>
        <end position="499"/>
    </location>
</feature>
<dbReference type="CDD" id="cd11386">
    <property type="entry name" value="MCP_signal"/>
    <property type="match status" value="1"/>
</dbReference>
<organism evidence="7 8">
    <name type="scientific">Undibacterium terreum</name>
    <dbReference type="NCBI Taxonomy" id="1224302"/>
    <lineage>
        <taxon>Bacteria</taxon>
        <taxon>Pseudomonadati</taxon>
        <taxon>Pseudomonadota</taxon>
        <taxon>Betaproteobacteria</taxon>
        <taxon>Burkholderiales</taxon>
        <taxon>Oxalobacteraceae</taxon>
        <taxon>Undibacterium</taxon>
    </lineage>
</organism>
<keyword evidence="5" id="KW-1133">Transmembrane helix</keyword>
<evidence type="ECO:0000256" key="5">
    <source>
        <dbReference type="SAM" id="Phobius"/>
    </source>
</evidence>
<dbReference type="EMBL" id="BMED01000002">
    <property type="protein sequence ID" value="GGC77605.1"/>
    <property type="molecule type" value="Genomic_DNA"/>
</dbReference>
<dbReference type="GO" id="GO:0005886">
    <property type="term" value="C:plasma membrane"/>
    <property type="evidence" value="ECO:0007669"/>
    <property type="project" value="TreeGrafter"/>
</dbReference>
<dbReference type="SMART" id="SM00283">
    <property type="entry name" value="MA"/>
    <property type="match status" value="1"/>
</dbReference>
<comment type="caution">
    <text evidence="7">The sequence shown here is derived from an EMBL/GenBank/DDBJ whole genome shotgun (WGS) entry which is preliminary data.</text>
</comment>
<dbReference type="GO" id="GO:0004888">
    <property type="term" value="F:transmembrane signaling receptor activity"/>
    <property type="evidence" value="ECO:0007669"/>
    <property type="project" value="InterPro"/>
</dbReference>
<comment type="subcellular location">
    <subcellularLocation>
        <location evidence="1">Membrane</location>
    </subcellularLocation>
</comment>
<evidence type="ECO:0000256" key="1">
    <source>
        <dbReference type="ARBA" id="ARBA00004370"/>
    </source>
</evidence>
<dbReference type="Pfam" id="PF00015">
    <property type="entry name" value="MCPsignal"/>
    <property type="match status" value="1"/>
</dbReference>
<feature type="transmembrane region" description="Helical" evidence="5">
    <location>
        <begin position="187"/>
        <end position="208"/>
    </location>
</feature>
<reference evidence="7" key="2">
    <citation type="submission" date="2020-09" db="EMBL/GenBank/DDBJ databases">
        <authorList>
            <person name="Sun Q."/>
            <person name="Zhou Y."/>
        </authorList>
    </citation>
    <scope>NUCLEOTIDE SEQUENCE</scope>
    <source>
        <strain evidence="7">CGMCC 1.10998</strain>
    </source>
</reference>
<evidence type="ECO:0000313" key="8">
    <source>
        <dbReference type="Proteomes" id="UP000637423"/>
    </source>
</evidence>
<dbReference type="RefSeq" id="WP_188566443.1">
    <property type="nucleotide sequence ID" value="NZ_BMED01000002.1"/>
</dbReference>
<accession>A0A916UNS7</accession>
<dbReference type="PANTHER" id="PTHR43531">
    <property type="entry name" value="PROTEIN ICFG"/>
    <property type="match status" value="1"/>
</dbReference>
<keyword evidence="5" id="KW-0812">Transmembrane</keyword>
<proteinExistence type="inferred from homology"/>
<dbReference type="InterPro" id="IPR051310">
    <property type="entry name" value="MCP_chemotaxis"/>
</dbReference>
<dbReference type="SUPFAM" id="SSF58104">
    <property type="entry name" value="Methyl-accepting chemotaxis protein (MCP) signaling domain"/>
    <property type="match status" value="1"/>
</dbReference>
<protein>
    <submittedName>
        <fullName evidence="7">Methyl-accepting chemotaxis citrate transducer</fullName>
    </submittedName>
</protein>
<keyword evidence="8" id="KW-1185">Reference proteome</keyword>
<feature type="transmembrane region" description="Helical" evidence="5">
    <location>
        <begin position="12"/>
        <end position="33"/>
    </location>
</feature>